<dbReference type="EMBL" id="MN412587">
    <property type="protein sequence ID" value="QNH93646.1"/>
    <property type="molecule type" value="Genomic_DNA"/>
</dbReference>
<dbReference type="InterPro" id="IPR002866">
    <property type="entry name" value="Maturase_MatK"/>
</dbReference>
<sequence length="519" mass="63041">MNRLHYVISRIISMKNRDRILVKIEELRERNILCQQRFLYTFLFQEDIYANAYTRSSKKSNMSLIENSVLYKKYSIITIKRLITQLRQQNFLKLFLRDCYRNQLKNPKSHPFKKLLLEALVLILESFSPIQIQPGRDGWKSLQSIHSLFLFMENKFLHSNFVLDIKIPQSLHPEILIRIFRRQIQDTPFLHLSRSILHEYNEYKDSITLNTSISLFPREQNSFLIFLWNYYIYEFEYLIVSSWKRFSQLQSIFSLDRIDRTHFDQKRKHVIRPYWIISSKISSFTKNPCIHYVRYKNHSVLAFQGTNYLARKWRNYLLKFWQYHFHFWVQSHRIFIKKLSRNSLFFLGHILGIQTRITKVRAKMGDELPITCLIIKEFCFIVPIFSLIKSLAREGFCNNLGRSVSKLSWTTLTNDDILKKFDHIWRSLYYYYSGSTNKHGLFRLRYILRFSCAKTLACKHKSTTRIVWKRFGLNFFFRYFSKKTEFVKSSISIYYLHKRRFWYLDIIQINPLTVLLRER</sequence>
<evidence type="ECO:0000256" key="1">
    <source>
        <dbReference type="ARBA" id="ARBA00006621"/>
    </source>
</evidence>
<dbReference type="InterPro" id="IPR024942">
    <property type="entry name" value="Maturase_MatK_N"/>
</dbReference>
<keyword evidence="7 10" id="KW-0150">Chloroplast</keyword>
<dbReference type="GO" id="GO:0003723">
    <property type="term" value="F:RNA binding"/>
    <property type="evidence" value="ECO:0007669"/>
    <property type="project" value="UniProtKB-KW"/>
</dbReference>
<dbReference type="AlphaFoldDB" id="A0A7G7YGM6"/>
<dbReference type="Pfam" id="PF01824">
    <property type="entry name" value="MatK_N"/>
    <property type="match status" value="1"/>
</dbReference>
<name>A0A7G7YGM6_9MONI</name>
<evidence type="ECO:0000256" key="2">
    <source>
        <dbReference type="ARBA" id="ARBA00022640"/>
    </source>
</evidence>
<keyword evidence="5 6" id="KW-0694">RNA-binding</keyword>
<evidence type="ECO:0000256" key="7">
    <source>
        <dbReference type="RuleBase" id="RU004226"/>
    </source>
</evidence>
<organism evidence="10">
    <name type="scientific">Christensenia aesculifolia</name>
    <dbReference type="NCBI Taxonomy" id="491817"/>
    <lineage>
        <taxon>Eukaryota</taxon>
        <taxon>Viridiplantae</taxon>
        <taxon>Streptophyta</taxon>
        <taxon>Embryophyta</taxon>
        <taxon>Tracheophyta</taxon>
        <taxon>Polypodiopsida</taxon>
        <taxon>Marattiidae</taxon>
        <taxon>Marattiales</taxon>
        <taxon>Marattiaceae</taxon>
        <taxon>Christensenia</taxon>
    </lineage>
</organism>
<dbReference type="GO" id="GO:0008033">
    <property type="term" value="P:tRNA processing"/>
    <property type="evidence" value="ECO:0007669"/>
    <property type="project" value="UniProtKB-KW"/>
</dbReference>
<evidence type="ECO:0000256" key="5">
    <source>
        <dbReference type="ARBA" id="ARBA00022884"/>
    </source>
</evidence>
<protein>
    <recommendedName>
        <fullName evidence="6">Maturase K</fullName>
    </recommendedName>
    <alternativeName>
        <fullName evidence="6">Intron maturase</fullName>
    </alternativeName>
</protein>
<proteinExistence type="inferred from homology"/>
<dbReference type="HAMAP" id="MF_01390">
    <property type="entry name" value="MatK"/>
    <property type="match status" value="1"/>
</dbReference>
<comment type="function">
    <text evidence="6 7">Usually encoded in the trnK tRNA gene intron. Probably assists in splicing its own and other chloroplast group II introns.</text>
</comment>
<feature type="domain" description="Maturase MatK N-terminal" evidence="9">
    <location>
        <begin position="31"/>
        <end position="348"/>
    </location>
</feature>
<dbReference type="GO" id="GO:0008380">
    <property type="term" value="P:RNA splicing"/>
    <property type="evidence" value="ECO:0007669"/>
    <property type="project" value="UniProtKB-UniRule"/>
</dbReference>
<dbReference type="PANTHER" id="PTHR34811:SF1">
    <property type="entry name" value="MATURASE K"/>
    <property type="match status" value="1"/>
</dbReference>
<geneLocation type="chloroplast" evidence="10"/>
<evidence type="ECO:0000256" key="6">
    <source>
        <dbReference type="HAMAP-Rule" id="MF_01390"/>
    </source>
</evidence>
<evidence type="ECO:0000256" key="3">
    <source>
        <dbReference type="ARBA" id="ARBA00022664"/>
    </source>
</evidence>
<evidence type="ECO:0000256" key="4">
    <source>
        <dbReference type="ARBA" id="ARBA00022694"/>
    </source>
</evidence>
<dbReference type="InterPro" id="IPR024937">
    <property type="entry name" value="Domain_X"/>
</dbReference>
<evidence type="ECO:0000259" key="8">
    <source>
        <dbReference type="Pfam" id="PF01348"/>
    </source>
</evidence>
<dbReference type="Pfam" id="PF01348">
    <property type="entry name" value="Intron_maturas2"/>
    <property type="match status" value="1"/>
</dbReference>
<dbReference type="GO" id="GO:0006397">
    <property type="term" value="P:mRNA processing"/>
    <property type="evidence" value="ECO:0007669"/>
    <property type="project" value="UniProtKB-KW"/>
</dbReference>
<evidence type="ECO:0000259" key="9">
    <source>
        <dbReference type="Pfam" id="PF01824"/>
    </source>
</evidence>
<evidence type="ECO:0000313" key="10">
    <source>
        <dbReference type="EMBL" id="QNH93646.1"/>
    </source>
</evidence>
<keyword evidence="4 6" id="KW-0819">tRNA processing</keyword>
<comment type="similarity">
    <text evidence="1 6">Belongs to the intron maturase 2 family. MatK subfamily.</text>
</comment>
<keyword evidence="2 7" id="KW-0934">Plastid</keyword>
<keyword evidence="3 6" id="KW-0507">mRNA processing</keyword>
<dbReference type="PANTHER" id="PTHR34811">
    <property type="entry name" value="MATURASE K"/>
    <property type="match status" value="1"/>
</dbReference>
<feature type="domain" description="Domain X" evidence="8">
    <location>
        <begin position="377"/>
        <end position="486"/>
    </location>
</feature>
<reference evidence="10" key="1">
    <citation type="journal article" date="2020" name="Cladistics">
        <title>Exploring the phylogeny of the marattialean ferns.</title>
        <authorList>
            <person name="Lehtonen S."/>
            <person name="Poczai P."/>
            <person name="Sablok G."/>
            <person name="Hyvoenen J."/>
            <person name="Karger D.N."/>
            <person name="Flores J."/>
        </authorList>
    </citation>
    <scope>NUCLEOTIDE SEQUENCE</scope>
</reference>
<comment type="subcellular location">
    <subcellularLocation>
        <location evidence="6">Plastid</location>
        <location evidence="6">Chloroplast</location>
    </subcellularLocation>
</comment>
<accession>A0A7G7YGM6</accession>
<dbReference type="GO" id="GO:0009507">
    <property type="term" value="C:chloroplast"/>
    <property type="evidence" value="ECO:0007669"/>
    <property type="project" value="UniProtKB-SubCell"/>
</dbReference>
<gene>
    <name evidence="6 10" type="primary">matK</name>
</gene>